<feature type="transmembrane region" description="Helical" evidence="12">
    <location>
        <begin position="1115"/>
        <end position="1140"/>
    </location>
</feature>
<evidence type="ECO:0000256" key="6">
    <source>
        <dbReference type="ARBA" id="ARBA00022840"/>
    </source>
</evidence>
<dbReference type="PROSITE" id="PS00211">
    <property type="entry name" value="ABC_TRANSPORTER_1"/>
    <property type="match status" value="1"/>
</dbReference>
<feature type="compositionally biased region" description="Basic and acidic residues" evidence="11">
    <location>
        <begin position="2077"/>
        <end position="2091"/>
    </location>
</feature>
<protein>
    <submittedName>
        <fullName evidence="15">ABC transporter</fullName>
    </submittedName>
</protein>
<dbReference type="EMBL" id="JACYCF010000063">
    <property type="protein sequence ID" value="KAF8747592.1"/>
    <property type="molecule type" value="Genomic_DNA"/>
</dbReference>
<dbReference type="Gene3D" id="3.90.70.10">
    <property type="entry name" value="Cysteine proteinases"/>
    <property type="match status" value="1"/>
</dbReference>
<dbReference type="InterPro" id="IPR010929">
    <property type="entry name" value="PDR_CDR_ABC"/>
</dbReference>
<feature type="transmembrane region" description="Helical" evidence="12">
    <location>
        <begin position="460"/>
        <end position="482"/>
    </location>
</feature>
<keyword evidence="7 12" id="KW-1133">Transmembrane helix</keyword>
<proteinExistence type="inferred from homology"/>
<dbReference type="SMART" id="SM00230">
    <property type="entry name" value="CysPc"/>
    <property type="match status" value="1"/>
</dbReference>
<dbReference type="PRINTS" id="PR00704">
    <property type="entry name" value="CALPAIN"/>
</dbReference>
<feature type="compositionally biased region" description="Basic and acidic residues" evidence="11">
    <location>
        <begin position="2048"/>
        <end position="2063"/>
    </location>
</feature>
<feature type="compositionally biased region" description="Basic and acidic residues" evidence="11">
    <location>
        <begin position="1"/>
        <end position="24"/>
    </location>
</feature>
<feature type="transmembrane region" description="Helical" evidence="12">
    <location>
        <begin position="1072"/>
        <end position="1094"/>
    </location>
</feature>
<keyword evidence="4 12" id="KW-0812">Transmembrane</keyword>
<accession>A0A8H7I0C5</accession>
<dbReference type="Gene3D" id="3.40.50.300">
    <property type="entry name" value="P-loop containing nucleotide triphosphate hydrolases"/>
    <property type="match status" value="2"/>
</dbReference>
<feature type="transmembrane region" description="Helical" evidence="12">
    <location>
        <begin position="1043"/>
        <end position="1060"/>
    </location>
</feature>
<evidence type="ECO:0000256" key="11">
    <source>
        <dbReference type="SAM" id="MobiDB-lite"/>
    </source>
</evidence>
<evidence type="ECO:0000256" key="1">
    <source>
        <dbReference type="ARBA" id="ARBA00004141"/>
    </source>
</evidence>
<reference evidence="15" key="1">
    <citation type="submission" date="2020-09" db="EMBL/GenBank/DDBJ databases">
        <title>Comparative genome analyses of four rice-infecting Rhizoctonia solani isolates reveal extensive enrichment of homogalacturonan modification genes.</title>
        <authorList>
            <person name="Lee D.-Y."/>
            <person name="Jeon J."/>
            <person name="Kim K.-T."/>
            <person name="Cheong K."/>
            <person name="Song H."/>
            <person name="Choi G."/>
            <person name="Ko J."/>
            <person name="Opiyo S.O."/>
            <person name="Zuo S."/>
            <person name="Madhav S."/>
            <person name="Lee Y.-H."/>
            <person name="Wang G.-L."/>
        </authorList>
    </citation>
    <scope>NUCLEOTIDE SEQUENCE</scope>
    <source>
        <strain evidence="15">AG1-IA B2</strain>
    </source>
</reference>
<feature type="compositionally biased region" description="Polar residues" evidence="11">
    <location>
        <begin position="52"/>
        <end position="72"/>
    </location>
</feature>
<keyword evidence="5" id="KW-0547">Nucleotide-binding</keyword>
<dbReference type="PROSITE" id="PS50893">
    <property type="entry name" value="ABC_TRANSPORTER_2"/>
    <property type="match status" value="1"/>
</dbReference>
<dbReference type="Pfam" id="PF00648">
    <property type="entry name" value="Peptidase_C2"/>
    <property type="match status" value="1"/>
</dbReference>
<dbReference type="CDD" id="cd00044">
    <property type="entry name" value="CysPc"/>
    <property type="match status" value="1"/>
</dbReference>
<dbReference type="PROSITE" id="PS00139">
    <property type="entry name" value="THIOL_PROTEASE_CYS"/>
    <property type="match status" value="1"/>
</dbReference>
<comment type="subcellular location">
    <subcellularLocation>
        <location evidence="1">Membrane</location>
        <topology evidence="1">Multi-pass membrane protein</topology>
    </subcellularLocation>
</comment>
<feature type="region of interest" description="Disordered" evidence="11">
    <location>
        <begin position="2014"/>
        <end position="2091"/>
    </location>
</feature>
<feature type="domain" description="ABC transporter" evidence="14">
    <location>
        <begin position="724"/>
        <end position="962"/>
    </location>
</feature>
<evidence type="ECO:0000256" key="4">
    <source>
        <dbReference type="ARBA" id="ARBA00022692"/>
    </source>
</evidence>
<keyword evidence="10" id="KW-0645">Protease</keyword>
<feature type="transmembrane region" description="Helical" evidence="12">
    <location>
        <begin position="424"/>
        <end position="448"/>
    </location>
</feature>
<dbReference type="InterPro" id="IPR027417">
    <property type="entry name" value="P-loop_NTPase"/>
</dbReference>
<dbReference type="GO" id="GO:0005524">
    <property type="term" value="F:ATP binding"/>
    <property type="evidence" value="ECO:0007669"/>
    <property type="project" value="UniProtKB-KW"/>
</dbReference>
<dbReference type="InterPro" id="IPR003593">
    <property type="entry name" value="AAA+_ATPase"/>
</dbReference>
<comment type="similarity">
    <text evidence="2">Belongs to the peptidase C2 family.</text>
</comment>
<dbReference type="GO" id="GO:0004198">
    <property type="term" value="F:calcium-dependent cysteine-type endopeptidase activity"/>
    <property type="evidence" value="ECO:0007669"/>
    <property type="project" value="InterPro"/>
</dbReference>
<name>A0A8H7I0C5_9AGAM</name>
<dbReference type="InterPro" id="IPR038765">
    <property type="entry name" value="Papain-like_cys_pep_sf"/>
</dbReference>
<feature type="transmembrane region" description="Helical" evidence="12">
    <location>
        <begin position="1152"/>
        <end position="1173"/>
    </location>
</feature>
<dbReference type="GO" id="GO:0016887">
    <property type="term" value="F:ATP hydrolysis activity"/>
    <property type="evidence" value="ECO:0007669"/>
    <property type="project" value="InterPro"/>
</dbReference>
<keyword evidence="6" id="KW-0067">ATP-binding</keyword>
<evidence type="ECO:0000313" key="16">
    <source>
        <dbReference type="Proteomes" id="UP000614334"/>
    </source>
</evidence>
<keyword evidence="10" id="KW-0788">Thiol protease</keyword>
<dbReference type="PANTHER" id="PTHR19241">
    <property type="entry name" value="ATP-BINDING CASSETTE TRANSPORTER"/>
    <property type="match status" value="1"/>
</dbReference>
<dbReference type="SUPFAM" id="SSF52540">
    <property type="entry name" value="P-loop containing nucleoside triphosphate hydrolases"/>
    <property type="match status" value="2"/>
</dbReference>
<dbReference type="SUPFAM" id="SSF54001">
    <property type="entry name" value="Cysteine proteinases"/>
    <property type="match status" value="1"/>
</dbReference>
<feature type="region of interest" description="Disordered" evidence="11">
    <location>
        <begin position="335"/>
        <end position="361"/>
    </location>
</feature>
<gene>
    <name evidence="15" type="ORF">RHS01_11328</name>
</gene>
<feature type="active site" evidence="9 10">
    <location>
        <position position="1761"/>
    </location>
</feature>
<dbReference type="SMART" id="SM00382">
    <property type="entry name" value="AAA"/>
    <property type="match status" value="1"/>
</dbReference>
<dbReference type="InterPro" id="IPR034003">
    <property type="entry name" value="ABCG_PDR_2"/>
</dbReference>
<keyword evidence="8 12" id="KW-0472">Membrane</keyword>
<dbReference type="GO" id="GO:0006508">
    <property type="term" value="P:proteolysis"/>
    <property type="evidence" value="ECO:0007669"/>
    <property type="project" value="UniProtKB-KW"/>
</dbReference>
<evidence type="ECO:0000256" key="7">
    <source>
        <dbReference type="ARBA" id="ARBA00022989"/>
    </source>
</evidence>
<dbReference type="InterPro" id="IPR017871">
    <property type="entry name" value="ABC_transporter-like_CS"/>
</dbReference>
<feature type="compositionally biased region" description="Basic and acidic residues" evidence="11">
    <location>
        <begin position="2151"/>
        <end position="2164"/>
    </location>
</feature>
<evidence type="ECO:0000256" key="9">
    <source>
        <dbReference type="PIRSR" id="PIRSR622684-1"/>
    </source>
</evidence>
<dbReference type="InterPro" id="IPR001300">
    <property type="entry name" value="Peptidase_C2_calpain_cat"/>
</dbReference>
<evidence type="ECO:0000259" key="14">
    <source>
        <dbReference type="PROSITE" id="PS50893"/>
    </source>
</evidence>
<dbReference type="Pfam" id="PF00005">
    <property type="entry name" value="ABC_tran"/>
    <property type="match status" value="2"/>
</dbReference>
<evidence type="ECO:0000256" key="12">
    <source>
        <dbReference type="SAM" id="Phobius"/>
    </source>
</evidence>
<dbReference type="CDD" id="cd03232">
    <property type="entry name" value="ABCG_PDR_domain2"/>
    <property type="match status" value="1"/>
</dbReference>
<dbReference type="FunFam" id="3.40.50.300:FF:000054">
    <property type="entry name" value="ABC multidrug transporter atrF"/>
    <property type="match status" value="1"/>
</dbReference>
<dbReference type="GO" id="GO:0016020">
    <property type="term" value="C:membrane"/>
    <property type="evidence" value="ECO:0007669"/>
    <property type="project" value="UniProtKB-SubCell"/>
</dbReference>
<dbReference type="InterPro" id="IPR022684">
    <property type="entry name" value="Calpain_cysteine_protease"/>
</dbReference>
<feature type="transmembrane region" description="Helical" evidence="12">
    <location>
        <begin position="631"/>
        <end position="652"/>
    </location>
</feature>
<feature type="compositionally biased region" description="Basic and acidic residues" evidence="11">
    <location>
        <begin position="41"/>
        <end position="51"/>
    </location>
</feature>
<evidence type="ECO:0000256" key="10">
    <source>
        <dbReference type="PROSITE-ProRule" id="PRU00239"/>
    </source>
</evidence>
<comment type="caution">
    <text evidence="15">The sequence shown here is derived from an EMBL/GenBank/DDBJ whole genome shotgun (WGS) entry which is preliminary data.</text>
</comment>
<feature type="transmembrane region" description="Helical" evidence="12">
    <location>
        <begin position="535"/>
        <end position="561"/>
    </location>
</feature>
<organism evidence="15 16">
    <name type="scientific">Rhizoctonia solani</name>
    <dbReference type="NCBI Taxonomy" id="456999"/>
    <lineage>
        <taxon>Eukaryota</taxon>
        <taxon>Fungi</taxon>
        <taxon>Dikarya</taxon>
        <taxon>Basidiomycota</taxon>
        <taxon>Agaricomycotina</taxon>
        <taxon>Agaricomycetes</taxon>
        <taxon>Cantharellales</taxon>
        <taxon>Ceratobasidiaceae</taxon>
        <taxon>Rhizoctonia</taxon>
    </lineage>
</organism>
<dbReference type="InterPro" id="IPR003439">
    <property type="entry name" value="ABC_transporter-like_ATP-bd"/>
</dbReference>
<dbReference type="Pfam" id="PF01061">
    <property type="entry name" value="ABC2_membrane"/>
    <property type="match status" value="2"/>
</dbReference>
<sequence>MTDSRPRPGHPRHSESVPADHFDVEGCAALSPTLSRSSQRRRPELINENARENSSGSGTQRPESVGHSSRANPTMGNSILPIMCDLTVQGLGAAAKYQPTIWSIWSPKAIKQGIQQARHPLSRIFYRILMGWLEAGRCFVIVLGSPGSGCTTLLKVLANQRQGYHKVIGDVSYDGSTLNTCRLTIVEVYVGYAPEDDTHFPSLSVKNTLSVAAKMRTPQNRANNRSRSEFVQNAVQTLATVLGLRHTFDTPVGDESIRGVSGGEKKRVSIAEMLAGRARIGCWTSLDSSTALEFVRALRIATDVGNTTTIVTIYQAAESLYRLFDKCSTVFHGHGMGTREPTNHRRFPGGRHRPPSAHPSFWLEDRVPRTAEEFATRWIESTEGRASREEAHEPYEPQERVHRFDCDAGPRDYPSSTQIIRGDMAAPAITVASFVIQALIIGSVFYNLPQATVAYFSRGGVLFFAVFFGALTAMAEIPALYAQRPIVSRHQKAAFIIRTFDIVLYFMTGANDLNALMWPCLMVSCDRSSTRCFQVLHLLVDHVIMTLTMKAFFRGLALFVAQRLRRRRWRSQMAHVYQSHPIRFEAIVVNEFHGLNGQCSQFAPAGPGYENVNVANQVCTTVGASPGDPNLWRNFGILLAFWIGFVVIFLAASERAGNMASGATQLVFKQNAKIPSLENPTANNTDPEKADVPPDQIVERQQKEAKDAQRGLPEQRSVFSWHRLNYDITTGSGQKRRLLDDVSGFVAPGKMTALMGESGAGKTTLLNALAERVGTGVITGDRFVDGHALPRDFASQTGYVQQMDIHMASTTVREALMFSAELRQPTSVSRDEKRAYVEDVIKMCAMESYADAIIGRVGEGLNVEQRKRLTIGVELAAKPKLLLFFDEPTSGLDSQSAWAIVDFLRSLADKGQAILCTIHQPSSELFQAFDRLLLLRTGAYLERNGGRKCEPDENPAEYMLDVIGAGATASTDIDWNAAWKKSPEAKDLEKELERIHSQGREQRAPSDDKVSAYATRFPNQLRVLLHRAFIHSVRSPDYVMSKIFLNIFSGLFIGFTFFKADNSIQGSQNKLFSVFMATILASSLSNQLQVEYINLRNIYEYREQQSKMYSWPAQVAASILVELPFNIVGASFFFFCWYWTVGYPTSADRTGYAFFVLCFIFPIYYTTFSQFVAAMSPDAAISGILFSLNGVLQPYNQLVHFWKWMYRLSPFTYLIEGVYTNGVGRTSTQWMLSSRDSDYKPPSGQSCGAYMNQYISQMGGYLLNSNDSSNCQFCPRSSADAYLTQLNMSFSHRWRNVGFLFVYIIFNVFLVFVFTYIFRIRRFNPVAPLQRLISKVKPKKFITIMVTPETDHNKSAHDVLVSYTRHSGIRLGVYIAISESISGHTCVLYINLRGCPSARNKALATMTLVEFQTRAFMIDRLRDGAYLERGAWAGPPPDTPTMIGLLSSHFKKQNAPERQERVLRHDTAPPGAYQQETKRAGLLCTQELEEATERCRLKVEAIARQCRARNRRFRMSSSISRKTRNDVFMDWVRPQPNTALFIDGANWSDITQGRLGDCWFLSALATVSTMEDLIEKICVARDEKVGVYGFIFYRDSGWVDVVIDDLLYTSIPKYEQLTRPEKNLYHNDKDKYNVGARKGGQSLYFAKSGTENETWVPLLEKAYAKLHGDYAAIDGGLAADAIEDLTGGVSTIFHLHDILDEDEFWTDELMKVNEDRLFGCYIYKMAGGDEETTVNGLFSAHAYSVISAMEVNEKRFLRIRNPWGKTEWTGAWSDGSKEWTSEWLALLPQLKHKFGNDGEFLMEYKDFLNTWTMVERSRIFDSGWKISSMWLDVKSRSFPCAWNFGDVSFTFTVKEETPAVIVLSQLNDRSFSEISGYSQWTLEFVIYRRGDPASEPYASSAHTIFWRRSVNVELGNLEAGEYIVHVRLDRRHIRDRNYFQESVAGWDHRKLSKVWSEACVASSIAVNFDPKAYGDLLPASLETYGGQDLNEIELAFYERNQKKPIETEIAAPLAMKPMEIRATPPDEEPRGRLAPPRASPSVDGSEVVVDHDPEPKSADRPVFETEAELEEMGSLNKADEPKPEPSSDDRPVFKTEAEIEEMGSINKVNVPKPEATHHGRPVFETEAQVAEICNVNKGDGDSDDGSQRPIPRPDDDDRFDKDDIPPPNPELGERARPDRIVRGPVHEGWRCDGCNKRARPYACDAVCSRPADADKLRDEISEGEDNSIIVGLRVYQRHDGPDCGAAEARKGSCLGPQKELGLSGDACFFELDNEDSREMLVFCSWLLYDLE</sequence>
<dbReference type="InterPro" id="IPR000169">
    <property type="entry name" value="Pept_cys_AS"/>
</dbReference>
<evidence type="ECO:0000256" key="8">
    <source>
        <dbReference type="ARBA" id="ARBA00023136"/>
    </source>
</evidence>
<evidence type="ECO:0000259" key="13">
    <source>
        <dbReference type="PROSITE" id="PS50203"/>
    </source>
</evidence>
<dbReference type="Pfam" id="PF06422">
    <property type="entry name" value="PDR_CDR"/>
    <property type="match status" value="1"/>
</dbReference>
<feature type="domain" description="Calpain catalytic" evidence="13">
    <location>
        <begin position="1513"/>
        <end position="1820"/>
    </location>
</feature>
<feature type="active site" evidence="9 10">
    <location>
        <position position="1741"/>
    </location>
</feature>
<feature type="compositionally biased region" description="Basic residues" evidence="11">
    <location>
        <begin position="344"/>
        <end position="355"/>
    </location>
</feature>
<keyword evidence="10" id="KW-0378">Hydrolase</keyword>
<dbReference type="GO" id="GO:0140359">
    <property type="term" value="F:ABC-type transporter activity"/>
    <property type="evidence" value="ECO:0007669"/>
    <property type="project" value="InterPro"/>
</dbReference>
<feature type="compositionally biased region" description="Basic and acidic residues" evidence="11">
    <location>
        <begin position="2114"/>
        <end position="2123"/>
    </location>
</feature>
<feature type="region of interest" description="Disordered" evidence="11">
    <location>
        <begin position="2103"/>
        <end position="2179"/>
    </location>
</feature>
<keyword evidence="3" id="KW-0813">Transport</keyword>
<feature type="region of interest" description="Disordered" evidence="11">
    <location>
        <begin position="1"/>
        <end position="72"/>
    </location>
</feature>
<evidence type="ECO:0000313" key="15">
    <source>
        <dbReference type="EMBL" id="KAF8747592.1"/>
    </source>
</evidence>
<evidence type="ECO:0000256" key="2">
    <source>
        <dbReference type="ARBA" id="ARBA00007623"/>
    </source>
</evidence>
<feature type="transmembrane region" description="Helical" evidence="12">
    <location>
        <begin position="1297"/>
        <end position="1318"/>
    </location>
</feature>
<dbReference type="PROSITE" id="PS50203">
    <property type="entry name" value="CALPAIN_CAT"/>
    <property type="match status" value="1"/>
</dbReference>
<evidence type="ECO:0000256" key="3">
    <source>
        <dbReference type="ARBA" id="ARBA00022448"/>
    </source>
</evidence>
<evidence type="ECO:0000256" key="5">
    <source>
        <dbReference type="ARBA" id="ARBA00022741"/>
    </source>
</evidence>
<dbReference type="InterPro" id="IPR013525">
    <property type="entry name" value="ABC2_TM"/>
</dbReference>
<dbReference type="Proteomes" id="UP000614334">
    <property type="component" value="Unassembled WGS sequence"/>
</dbReference>
<feature type="active site" evidence="9 10">
    <location>
        <position position="1558"/>
    </location>
</feature>